<dbReference type="Proteomes" id="UP000580250">
    <property type="component" value="Unassembled WGS sequence"/>
</dbReference>
<proteinExistence type="predicted"/>
<reference evidence="2 3" key="1">
    <citation type="submission" date="2020-08" db="EMBL/GenBank/DDBJ databases">
        <authorList>
            <person name="Koutsovoulos G."/>
            <person name="Danchin GJ E."/>
        </authorList>
    </citation>
    <scope>NUCLEOTIDE SEQUENCE [LARGE SCALE GENOMIC DNA]</scope>
</reference>
<sequence length="190" mass="21787">MSKNSDDKEDKIEEEGRDDDGMENDDEKLEEEEKLNDSMNSSLLKNGNCNNKRLRTCTSNSLEMPQSSKIKRRLSYIQQQQEGEDVGPSTSSSISGLNNTNNTNSQQQQLLSDARLTGEFLQEDAVLFKSRKEEEKKVAEDKEVAEAKFNETKVKERTEQLANFHAKFIELIQSLPLNIQMRKFLVYENA</sequence>
<feature type="compositionally biased region" description="Low complexity" evidence="1">
    <location>
        <begin position="89"/>
        <end position="110"/>
    </location>
</feature>
<gene>
    <name evidence="2" type="ORF">MENT_LOCUS5745</name>
</gene>
<accession>A0A6V7TZA4</accession>
<dbReference type="AlphaFoldDB" id="A0A6V7TZA4"/>
<feature type="compositionally biased region" description="Acidic residues" evidence="1">
    <location>
        <begin position="12"/>
        <end position="34"/>
    </location>
</feature>
<comment type="caution">
    <text evidence="2">The sequence shown here is derived from an EMBL/GenBank/DDBJ whole genome shotgun (WGS) entry which is preliminary data.</text>
</comment>
<protein>
    <submittedName>
        <fullName evidence="2">Uncharacterized protein</fullName>
    </submittedName>
</protein>
<feature type="region of interest" description="Disordered" evidence="1">
    <location>
        <begin position="1"/>
        <end position="110"/>
    </location>
</feature>
<evidence type="ECO:0000256" key="1">
    <source>
        <dbReference type="SAM" id="MobiDB-lite"/>
    </source>
</evidence>
<evidence type="ECO:0000313" key="3">
    <source>
        <dbReference type="Proteomes" id="UP000580250"/>
    </source>
</evidence>
<dbReference type="EMBL" id="CAJEWN010000021">
    <property type="protein sequence ID" value="CAD2138302.1"/>
    <property type="molecule type" value="Genomic_DNA"/>
</dbReference>
<evidence type="ECO:0000313" key="2">
    <source>
        <dbReference type="EMBL" id="CAD2138302.1"/>
    </source>
</evidence>
<feature type="compositionally biased region" description="Basic and acidic residues" evidence="1">
    <location>
        <begin position="1"/>
        <end position="11"/>
    </location>
</feature>
<feature type="compositionally biased region" description="Polar residues" evidence="1">
    <location>
        <begin position="37"/>
        <end position="68"/>
    </location>
</feature>
<organism evidence="2 3">
    <name type="scientific">Meloidogyne enterolobii</name>
    <name type="common">Root-knot nematode worm</name>
    <name type="synonym">Meloidogyne mayaguensis</name>
    <dbReference type="NCBI Taxonomy" id="390850"/>
    <lineage>
        <taxon>Eukaryota</taxon>
        <taxon>Metazoa</taxon>
        <taxon>Ecdysozoa</taxon>
        <taxon>Nematoda</taxon>
        <taxon>Chromadorea</taxon>
        <taxon>Rhabditida</taxon>
        <taxon>Tylenchina</taxon>
        <taxon>Tylenchomorpha</taxon>
        <taxon>Tylenchoidea</taxon>
        <taxon>Meloidogynidae</taxon>
        <taxon>Meloidogyninae</taxon>
        <taxon>Meloidogyne</taxon>
    </lineage>
</organism>
<name>A0A6V7TZA4_MELEN</name>